<dbReference type="EMBL" id="PGCJ01000404">
    <property type="protein sequence ID" value="PLW29629.1"/>
    <property type="molecule type" value="Genomic_DNA"/>
</dbReference>
<feature type="compositionally biased region" description="Low complexity" evidence="9">
    <location>
        <begin position="243"/>
        <end position="253"/>
    </location>
</feature>
<comment type="subunit">
    <text evidence="8">Component of the Mediator complex.</text>
</comment>
<evidence type="ECO:0000313" key="10">
    <source>
        <dbReference type="EMBL" id="PLW29629.1"/>
    </source>
</evidence>
<keyword evidence="11" id="KW-1185">Reference proteome</keyword>
<proteinExistence type="inferred from homology"/>
<evidence type="ECO:0000256" key="3">
    <source>
        <dbReference type="ARBA" id="ARBA00020631"/>
    </source>
</evidence>
<dbReference type="STRING" id="200324.A0A2N5TVX8"/>
<comment type="subcellular location">
    <subcellularLocation>
        <location evidence="1 8">Nucleus</location>
    </subcellularLocation>
</comment>
<dbReference type="GO" id="GO:0003712">
    <property type="term" value="F:transcription coregulator activity"/>
    <property type="evidence" value="ECO:0007669"/>
    <property type="project" value="InterPro"/>
</dbReference>
<evidence type="ECO:0000256" key="7">
    <source>
        <dbReference type="ARBA" id="ARBA00023242"/>
    </source>
</evidence>
<evidence type="ECO:0000256" key="5">
    <source>
        <dbReference type="ARBA" id="ARBA00023159"/>
    </source>
</evidence>
<accession>A0A2N5TVX8</accession>
<dbReference type="AlphaFoldDB" id="A0A2N5TVX8"/>
<keyword evidence="7 8" id="KW-0539">Nucleus</keyword>
<dbReference type="GO" id="GO:0006357">
    <property type="term" value="P:regulation of transcription by RNA polymerase II"/>
    <property type="evidence" value="ECO:0007669"/>
    <property type="project" value="InterPro"/>
</dbReference>
<evidence type="ECO:0000256" key="9">
    <source>
        <dbReference type="SAM" id="MobiDB-lite"/>
    </source>
</evidence>
<evidence type="ECO:0000256" key="6">
    <source>
        <dbReference type="ARBA" id="ARBA00023163"/>
    </source>
</evidence>
<dbReference type="Gene3D" id="6.10.140.1520">
    <property type="match status" value="1"/>
</dbReference>
<protein>
    <recommendedName>
        <fullName evidence="3 8">Mediator of RNA polymerase II transcription subunit 7</fullName>
    </recommendedName>
</protein>
<dbReference type="OrthoDB" id="10253553at2759"/>
<keyword evidence="5 8" id="KW-0010">Activator</keyword>
<sequence>MESNEVNSSFFPPPPARYKLFTNANIKLAERLKEDEQYGEIARHPFDPAKQKEILQDTHPANDELDQVDLRTLITPPNLDWIRENGGWTAFGDREPWPGKLAPASLEGMPKLYDPKMERKEALQALLNTLIHAYMELLDALANQGPTSLSTPAGPTTSKTDQIVSHIELAAFNIHGLCNELRPRQARETLKLIMRQQAREKRLKAARVIRTCEDLRSQLARLKTDPIVADDGNSDLPAPPAPSVSAPLPAEASQSATRPIGGYDYELLLATVRAKLHPNTS</sequence>
<dbReference type="PANTHER" id="PTHR21428">
    <property type="entry name" value="MEDIATOR OF RNA POLYMERASE II TRANSCRIPTION SUBUNIT 7"/>
    <property type="match status" value="1"/>
</dbReference>
<dbReference type="Proteomes" id="UP000235388">
    <property type="component" value="Unassembled WGS sequence"/>
</dbReference>
<feature type="region of interest" description="Disordered" evidence="9">
    <location>
        <begin position="226"/>
        <end position="256"/>
    </location>
</feature>
<dbReference type="GO" id="GO:0070847">
    <property type="term" value="C:core mediator complex"/>
    <property type="evidence" value="ECO:0007669"/>
    <property type="project" value="TreeGrafter"/>
</dbReference>
<dbReference type="InterPro" id="IPR009244">
    <property type="entry name" value="Mediatior_Med7"/>
</dbReference>
<evidence type="ECO:0000313" key="11">
    <source>
        <dbReference type="Proteomes" id="UP000235388"/>
    </source>
</evidence>
<evidence type="ECO:0000256" key="4">
    <source>
        <dbReference type="ARBA" id="ARBA00023015"/>
    </source>
</evidence>
<dbReference type="GO" id="GO:0016592">
    <property type="term" value="C:mediator complex"/>
    <property type="evidence" value="ECO:0007669"/>
    <property type="project" value="InterPro"/>
</dbReference>
<evidence type="ECO:0000256" key="8">
    <source>
        <dbReference type="RuleBase" id="RU364060"/>
    </source>
</evidence>
<organism evidence="10 11">
    <name type="scientific">Puccinia coronata f. sp. avenae</name>
    <dbReference type="NCBI Taxonomy" id="200324"/>
    <lineage>
        <taxon>Eukaryota</taxon>
        <taxon>Fungi</taxon>
        <taxon>Dikarya</taxon>
        <taxon>Basidiomycota</taxon>
        <taxon>Pucciniomycotina</taxon>
        <taxon>Pucciniomycetes</taxon>
        <taxon>Pucciniales</taxon>
        <taxon>Pucciniaceae</taxon>
        <taxon>Puccinia</taxon>
    </lineage>
</organism>
<dbReference type="InterPro" id="IPR037212">
    <property type="entry name" value="Med7/Med21-like"/>
</dbReference>
<comment type="similarity">
    <text evidence="2 8">Belongs to the Mediator complex subunit 7 family.</text>
</comment>
<name>A0A2N5TVX8_9BASI</name>
<reference evidence="10 11" key="1">
    <citation type="submission" date="2017-11" db="EMBL/GenBank/DDBJ databases">
        <title>De novo assembly and phasing of dikaryotic genomes from two isolates of Puccinia coronata f. sp. avenae, the causal agent of oat crown rust.</title>
        <authorList>
            <person name="Miller M.E."/>
            <person name="Zhang Y."/>
            <person name="Omidvar V."/>
            <person name="Sperschneider J."/>
            <person name="Schwessinger B."/>
            <person name="Raley C."/>
            <person name="Palmer J.M."/>
            <person name="Garnica D."/>
            <person name="Upadhyaya N."/>
            <person name="Rathjen J."/>
            <person name="Taylor J.M."/>
            <person name="Park R.F."/>
            <person name="Dodds P.N."/>
            <person name="Hirsch C.D."/>
            <person name="Kianian S.F."/>
            <person name="Figueroa M."/>
        </authorList>
    </citation>
    <scope>NUCLEOTIDE SEQUENCE [LARGE SCALE GENOMIC DNA]</scope>
    <source>
        <strain evidence="10">12NC29</strain>
    </source>
</reference>
<dbReference type="PANTHER" id="PTHR21428:SF11">
    <property type="entry name" value="MEDIATOR OF RNA POLYMERASE II TRANSCRIPTION SUBUNIT 7"/>
    <property type="match status" value="1"/>
</dbReference>
<dbReference type="InterPro" id="IPR044888">
    <property type="entry name" value="Mediatior_Med7_sf"/>
</dbReference>
<evidence type="ECO:0000256" key="2">
    <source>
        <dbReference type="ARBA" id="ARBA00009994"/>
    </source>
</evidence>
<gene>
    <name evidence="10" type="ORF">PCANC_23412</name>
</gene>
<keyword evidence="6 8" id="KW-0804">Transcription</keyword>
<keyword evidence="4 8" id="KW-0805">Transcription regulation</keyword>
<comment type="caution">
    <text evidence="10">The sequence shown here is derived from an EMBL/GenBank/DDBJ whole genome shotgun (WGS) entry which is preliminary data.</text>
</comment>
<evidence type="ECO:0000256" key="1">
    <source>
        <dbReference type="ARBA" id="ARBA00004123"/>
    </source>
</evidence>
<comment type="function">
    <text evidence="8">Component of the Mediator complex, a coactivator involved in the regulated transcription of nearly all RNA polymerase II-dependent genes. Mediator functions as a bridge to convey information from gene-specific regulatory proteins to the basal RNA polymerase II transcription machinery.</text>
</comment>
<dbReference type="Gene3D" id="6.10.140.200">
    <property type="match status" value="1"/>
</dbReference>
<dbReference type="SUPFAM" id="SSF140718">
    <property type="entry name" value="Mediator hinge subcomplex-like"/>
    <property type="match status" value="1"/>
</dbReference>
<dbReference type="Pfam" id="PF05983">
    <property type="entry name" value="Med7"/>
    <property type="match status" value="1"/>
</dbReference>